<evidence type="ECO:0000313" key="1">
    <source>
        <dbReference type="EMBL" id="MBS9524427.1"/>
    </source>
</evidence>
<dbReference type="RefSeq" id="WP_213945293.1">
    <property type="nucleotide sequence ID" value="NZ_JAHBGI010000002.1"/>
</dbReference>
<dbReference type="AlphaFoldDB" id="A0AAP2CM50"/>
<dbReference type="InterPro" id="IPR019619">
    <property type="entry name" value="DUF2490"/>
</dbReference>
<reference evidence="1 2" key="1">
    <citation type="submission" date="2021-05" db="EMBL/GenBank/DDBJ databases">
        <authorList>
            <person name="Zhang Z.D."/>
            <person name="Osman G."/>
        </authorList>
    </citation>
    <scope>NUCLEOTIDE SEQUENCE [LARGE SCALE GENOMIC DNA]</scope>
    <source>
        <strain evidence="1 2">KCTC 32217</strain>
    </source>
</reference>
<accession>A0AAP2CM50</accession>
<proteinExistence type="predicted"/>
<comment type="caution">
    <text evidence="1">The sequence shown here is derived from an EMBL/GenBank/DDBJ whole genome shotgun (WGS) entry which is preliminary data.</text>
</comment>
<dbReference type="Pfam" id="PF10677">
    <property type="entry name" value="DUF2490"/>
    <property type="match status" value="1"/>
</dbReference>
<organism evidence="1 2">
    <name type="scientific">Litoribacter ruber</name>
    <dbReference type="NCBI Taxonomy" id="702568"/>
    <lineage>
        <taxon>Bacteria</taxon>
        <taxon>Pseudomonadati</taxon>
        <taxon>Bacteroidota</taxon>
        <taxon>Cytophagia</taxon>
        <taxon>Cytophagales</taxon>
        <taxon>Cyclobacteriaceae</taxon>
        <taxon>Litoribacter</taxon>
    </lineage>
</organism>
<evidence type="ECO:0000313" key="2">
    <source>
        <dbReference type="Proteomes" id="UP001319104"/>
    </source>
</evidence>
<protein>
    <submittedName>
        <fullName evidence="1">DUF2490 domain-containing protein</fullName>
    </submittedName>
</protein>
<name>A0AAP2CM50_9BACT</name>
<dbReference type="EMBL" id="JAHCMY010000005">
    <property type="protein sequence ID" value="MBS9524427.1"/>
    <property type="molecule type" value="Genomic_DNA"/>
</dbReference>
<sequence length="225" mass="26491">MKRLLLLTGLLVLTLDVYSQSLVNNEVGGWLMFFNRTRFHEKWSLHTEIQDRFYDISAKEEQLLIRGGLNYHLNQKTWLTAGYGYIESYPPEDVVADKVVEHRIWQQVMHFHAIGRVAIEHRGRLEQRFVGDRYRDRIRYRLMATIPFNNRVMQPKTVFGAVYNELFLHQFESSPYDRNRFYTALGYQFTTATNLQAGYMAQNFAGKTKGYMQLGLTSNLYLLGK</sequence>
<keyword evidence="2" id="KW-1185">Reference proteome</keyword>
<gene>
    <name evidence="1" type="ORF">KI659_10410</name>
</gene>
<dbReference type="Proteomes" id="UP001319104">
    <property type="component" value="Unassembled WGS sequence"/>
</dbReference>